<dbReference type="KEGG" id="sbd:ATN00_07665"/>
<dbReference type="InterPro" id="IPR042183">
    <property type="entry name" value="MmgE/PrpD_sf_1"/>
</dbReference>
<dbReference type="PANTHER" id="PTHR16943">
    <property type="entry name" value="2-METHYLCITRATE DEHYDRATASE-RELATED"/>
    <property type="match status" value="1"/>
</dbReference>
<protein>
    <submittedName>
        <fullName evidence="4">MmgE/PrpD family protein</fullName>
    </submittedName>
</protein>
<dbReference type="SUPFAM" id="SSF103378">
    <property type="entry name" value="2-methylcitrate dehydratase PrpD"/>
    <property type="match status" value="1"/>
</dbReference>
<organism evidence="4 5">
    <name type="scientific">Sphingobium baderi</name>
    <dbReference type="NCBI Taxonomy" id="1332080"/>
    <lineage>
        <taxon>Bacteria</taxon>
        <taxon>Pseudomonadati</taxon>
        <taxon>Pseudomonadota</taxon>
        <taxon>Alphaproteobacteria</taxon>
        <taxon>Sphingomonadales</taxon>
        <taxon>Sphingomonadaceae</taxon>
        <taxon>Sphingobium</taxon>
    </lineage>
</organism>
<dbReference type="RefSeq" id="WP_062063663.1">
    <property type="nucleotide sequence ID" value="NZ_CP013264.1"/>
</dbReference>
<dbReference type="InterPro" id="IPR045336">
    <property type="entry name" value="MmgE_PrpD_N"/>
</dbReference>
<accession>A0A0S3EXW2</accession>
<dbReference type="Pfam" id="PF03972">
    <property type="entry name" value="MmgE_PrpD_N"/>
    <property type="match status" value="1"/>
</dbReference>
<evidence type="ECO:0000259" key="3">
    <source>
        <dbReference type="Pfam" id="PF19305"/>
    </source>
</evidence>
<dbReference type="PANTHER" id="PTHR16943:SF8">
    <property type="entry name" value="2-METHYLCITRATE DEHYDRATASE"/>
    <property type="match status" value="1"/>
</dbReference>
<evidence type="ECO:0000256" key="1">
    <source>
        <dbReference type="ARBA" id="ARBA00006174"/>
    </source>
</evidence>
<dbReference type="GO" id="GO:0016829">
    <property type="term" value="F:lyase activity"/>
    <property type="evidence" value="ECO:0007669"/>
    <property type="project" value="InterPro"/>
</dbReference>
<evidence type="ECO:0000313" key="4">
    <source>
        <dbReference type="EMBL" id="ALR20199.1"/>
    </source>
</evidence>
<feature type="domain" description="MmgE/PrpD C-terminal" evidence="3">
    <location>
        <begin position="283"/>
        <end position="435"/>
    </location>
</feature>
<dbReference type="InterPro" id="IPR036148">
    <property type="entry name" value="MmgE/PrpD_sf"/>
</dbReference>
<dbReference type="InterPro" id="IPR005656">
    <property type="entry name" value="MmgE_PrpD"/>
</dbReference>
<dbReference type="Gene3D" id="3.30.1330.120">
    <property type="entry name" value="2-methylcitrate dehydratase PrpD"/>
    <property type="match status" value="1"/>
</dbReference>
<evidence type="ECO:0000259" key="2">
    <source>
        <dbReference type="Pfam" id="PF03972"/>
    </source>
</evidence>
<dbReference type="EMBL" id="CP013264">
    <property type="protein sequence ID" value="ALR20199.1"/>
    <property type="molecule type" value="Genomic_DNA"/>
</dbReference>
<keyword evidence="5" id="KW-1185">Reference proteome</keyword>
<dbReference type="OrthoDB" id="5415580at2"/>
<dbReference type="Pfam" id="PF19305">
    <property type="entry name" value="MmgE_PrpD_C"/>
    <property type="match status" value="1"/>
</dbReference>
<reference evidence="4 5" key="1">
    <citation type="submission" date="2015-11" db="EMBL/GenBank/DDBJ databases">
        <title>A Two-component Flavoprotein Monooxygenase System MeaXY Responsible for para-Hydroxylation of 2-Methyl-6-ethylaniline and 2,6-Diethylaniline in Sphingobium baderi DE-13.</title>
        <authorList>
            <person name="Cheng M."/>
            <person name="Meng Q."/>
            <person name="Yang Y."/>
            <person name="Chu C."/>
            <person name="Yan X."/>
            <person name="He J."/>
            <person name="Li S."/>
        </authorList>
    </citation>
    <scope>NUCLEOTIDE SEQUENCE [LARGE SCALE GENOMIC DNA]</scope>
    <source>
        <strain evidence="4 5">DE-13</strain>
    </source>
</reference>
<dbReference type="Proteomes" id="UP000056968">
    <property type="component" value="Chromosome"/>
</dbReference>
<dbReference type="InterPro" id="IPR045337">
    <property type="entry name" value="MmgE_PrpD_C"/>
</dbReference>
<proteinExistence type="inferred from homology"/>
<gene>
    <name evidence="4" type="ORF">ATN00_07665</name>
</gene>
<comment type="similarity">
    <text evidence="1">Belongs to the PrpD family.</text>
</comment>
<sequence length="475" mass="51567">MKHENPVLPEHDPAGPLAKMVAETRYQDIPAPVIDLAKRAILDTLAVTVAGSGWEVSPAIADQVAEWGGAPQATVLIHGHQVPAPMAAFGNGVMARAIDMGDVHETGGHVTEWNVPAMLSVLGIADGPVSGKDFVTAYVTGAEVGVRASAALNLVRYHTTWGMPGEWNGPLCATASVARILGLDADETWNALGMAYTVHGMSEYNKYSEGTQMARVQHSFAGDTAVKAVLLTRRGVTAPRGIFQGVPSGILRHVAWDDVRPELLTEDLGTRWQLAEGLSMKPYSACKFTHSFIASTVAIMQGEGLDWRDIDRIDCVGSTGARMTFEPAAVKWNPRSVPEAMFSAPYTIAAAAMTGGFFLEDLHPDRIMNAERRELMRRVHIVADPDHADQFEGFTVAITLSDGRRFTHVTPYVKGHTRNPMTWDDLAGKLRRCAPFAAVQLPADNLDMLVGLCRDMERIDDMRRIVDCLTPSHPA</sequence>
<dbReference type="AlphaFoldDB" id="A0A0S3EXW2"/>
<name>A0A0S3EXW2_9SPHN</name>
<dbReference type="InterPro" id="IPR042188">
    <property type="entry name" value="MmgE/PrpD_sf_2"/>
</dbReference>
<dbReference type="Gene3D" id="1.10.4100.10">
    <property type="entry name" value="2-methylcitrate dehydratase PrpD"/>
    <property type="match status" value="1"/>
</dbReference>
<feature type="domain" description="MmgE/PrpD N-terminal" evidence="2">
    <location>
        <begin position="17"/>
        <end position="246"/>
    </location>
</feature>
<dbReference type="STRING" id="1332080.ATN00_07665"/>
<evidence type="ECO:0000313" key="5">
    <source>
        <dbReference type="Proteomes" id="UP000056968"/>
    </source>
</evidence>